<name>A0A914I3E4_GLORO</name>
<dbReference type="AlphaFoldDB" id="A0A914I3E4"/>
<protein>
    <submittedName>
        <fullName evidence="3">Uncharacterized protein</fullName>
    </submittedName>
</protein>
<sequence length="258" mass="29293">MSSSKVQIGQTVCDAYPYLCALSKTKSVGKRRRLLKAASTQQLLALAEICLNIVKARFALTTRQKRRMMPYADFIRRLSRSRSERGARQLLELRRYLHLKKEHDERPVRVTIDNNSRRGIIAAGEQQPTAAPAPPVWRKTPKQKKKRKRNLSVASSRGDAGAEQEEEEEGNKTADSSFRSARSTSTTGTLRAETETPTTPEQPQPQQQQVEQKQWISDLTTLLSSNPDKYGVTQAGEIRNEHGKRIMHSNLNKSLEWR</sequence>
<proteinExistence type="predicted"/>
<feature type="compositionally biased region" description="Low complexity" evidence="1">
    <location>
        <begin position="173"/>
        <end position="212"/>
    </location>
</feature>
<evidence type="ECO:0000313" key="3">
    <source>
        <dbReference type="WBParaSite" id="Gr19_v10_g6461.t1"/>
    </source>
</evidence>
<feature type="region of interest" description="Disordered" evidence="1">
    <location>
        <begin position="117"/>
        <end position="213"/>
    </location>
</feature>
<keyword evidence="2" id="KW-1185">Reference proteome</keyword>
<dbReference type="Proteomes" id="UP000887572">
    <property type="component" value="Unplaced"/>
</dbReference>
<evidence type="ECO:0000313" key="2">
    <source>
        <dbReference type="Proteomes" id="UP000887572"/>
    </source>
</evidence>
<dbReference type="WBParaSite" id="Gr19_v10_g6461.t1">
    <property type="protein sequence ID" value="Gr19_v10_g6461.t1"/>
    <property type="gene ID" value="Gr19_v10_g6461"/>
</dbReference>
<reference evidence="3" key="1">
    <citation type="submission" date="2022-11" db="UniProtKB">
        <authorList>
            <consortium name="WormBaseParasite"/>
        </authorList>
    </citation>
    <scope>IDENTIFICATION</scope>
</reference>
<accession>A0A914I3E4</accession>
<evidence type="ECO:0000256" key="1">
    <source>
        <dbReference type="SAM" id="MobiDB-lite"/>
    </source>
</evidence>
<feature type="compositionally biased region" description="Basic residues" evidence="1">
    <location>
        <begin position="139"/>
        <end position="150"/>
    </location>
</feature>
<organism evidence="2 3">
    <name type="scientific">Globodera rostochiensis</name>
    <name type="common">Golden nematode worm</name>
    <name type="synonym">Heterodera rostochiensis</name>
    <dbReference type="NCBI Taxonomy" id="31243"/>
    <lineage>
        <taxon>Eukaryota</taxon>
        <taxon>Metazoa</taxon>
        <taxon>Ecdysozoa</taxon>
        <taxon>Nematoda</taxon>
        <taxon>Chromadorea</taxon>
        <taxon>Rhabditida</taxon>
        <taxon>Tylenchina</taxon>
        <taxon>Tylenchomorpha</taxon>
        <taxon>Tylenchoidea</taxon>
        <taxon>Heteroderidae</taxon>
        <taxon>Heteroderinae</taxon>
        <taxon>Globodera</taxon>
    </lineage>
</organism>